<dbReference type="Gene3D" id="3.40.50.150">
    <property type="entry name" value="Vaccinia Virus protein VP39"/>
    <property type="match status" value="1"/>
</dbReference>
<evidence type="ECO:0000256" key="3">
    <source>
        <dbReference type="ARBA" id="ARBA00022679"/>
    </source>
</evidence>
<dbReference type="SUPFAM" id="SSF53335">
    <property type="entry name" value="S-adenosyl-L-methionine-dependent methyltransferases"/>
    <property type="match status" value="1"/>
</dbReference>
<gene>
    <name evidence="5" type="ORF">DK846_10750</name>
</gene>
<dbReference type="EMBL" id="QGMY01000008">
    <property type="protein sequence ID" value="PWR71336.1"/>
    <property type="molecule type" value="Genomic_DNA"/>
</dbReference>
<comment type="caution">
    <text evidence="5">The sequence shown here is derived from an EMBL/GenBank/DDBJ whole genome shotgun (WGS) entry which is preliminary data.</text>
</comment>
<evidence type="ECO:0000256" key="2">
    <source>
        <dbReference type="ARBA" id="ARBA00022603"/>
    </source>
</evidence>
<dbReference type="GO" id="GO:0032259">
    <property type="term" value="P:methylation"/>
    <property type="evidence" value="ECO:0007669"/>
    <property type="project" value="UniProtKB-KW"/>
</dbReference>
<dbReference type="OrthoDB" id="1018at2157"/>
<proteinExistence type="inferred from homology"/>
<sequence>MKTEDADRYDNLTRSVFAQIYPVIASQILEKTGIRDGTCIDIGSGPGPLSMALVTSSNLSIMALDNSAKMQSLLMKNTKLQNLSGRIHPIIGDVHRIPLTHGSCDLVVSRGSYHFWRNLPIAFNEIRRVLRDGGLAYIGGGYGSSEIRNAVNQQKKENSSECDMETIPGVRFRKYGPGEIEDSIRSAGISEFRIINDESGFWIIFSK</sequence>
<dbReference type="InterPro" id="IPR029063">
    <property type="entry name" value="SAM-dependent_MTases_sf"/>
</dbReference>
<accession>A0A2V2N106</accession>
<feature type="domain" description="Methyltransferase type 11" evidence="4">
    <location>
        <begin position="40"/>
        <end position="138"/>
    </location>
</feature>
<dbReference type="InterPro" id="IPR013216">
    <property type="entry name" value="Methyltransf_11"/>
</dbReference>
<keyword evidence="6" id="KW-1185">Reference proteome</keyword>
<evidence type="ECO:0000259" key="4">
    <source>
        <dbReference type="Pfam" id="PF08241"/>
    </source>
</evidence>
<dbReference type="RefSeq" id="WP_109968954.1">
    <property type="nucleotide sequence ID" value="NZ_CP176093.1"/>
</dbReference>
<protein>
    <submittedName>
        <fullName evidence="5">Class I SAM-dependent methyltransferase</fullName>
    </submittedName>
</protein>
<dbReference type="CDD" id="cd02440">
    <property type="entry name" value="AdoMet_MTases"/>
    <property type="match status" value="1"/>
</dbReference>
<evidence type="ECO:0000313" key="5">
    <source>
        <dbReference type="EMBL" id="PWR71336.1"/>
    </source>
</evidence>
<keyword evidence="3 5" id="KW-0808">Transferase</keyword>
<dbReference type="InterPro" id="IPR051052">
    <property type="entry name" value="Diverse_substrate_MTase"/>
</dbReference>
<name>A0A2V2N106_9EURY</name>
<evidence type="ECO:0000256" key="1">
    <source>
        <dbReference type="ARBA" id="ARBA00008361"/>
    </source>
</evidence>
<comment type="similarity">
    <text evidence="1">Belongs to the methyltransferase superfamily.</text>
</comment>
<reference evidence="5 6" key="1">
    <citation type="submission" date="2018-05" db="EMBL/GenBank/DDBJ databases">
        <title>Draft genome of Methanospirillum lacunae Ki8-1.</title>
        <authorList>
            <person name="Dueholm M.S."/>
            <person name="Nielsen P.H."/>
            <person name="Bakmann L.F."/>
            <person name="Otzen D.E."/>
        </authorList>
    </citation>
    <scope>NUCLEOTIDE SEQUENCE [LARGE SCALE GENOMIC DNA]</scope>
    <source>
        <strain evidence="5 6">Ki8-1</strain>
    </source>
</reference>
<keyword evidence="2 5" id="KW-0489">Methyltransferase</keyword>
<dbReference type="Proteomes" id="UP000245657">
    <property type="component" value="Unassembled WGS sequence"/>
</dbReference>
<dbReference type="GO" id="GO:0008757">
    <property type="term" value="F:S-adenosylmethionine-dependent methyltransferase activity"/>
    <property type="evidence" value="ECO:0007669"/>
    <property type="project" value="InterPro"/>
</dbReference>
<dbReference type="PANTHER" id="PTHR44942">
    <property type="entry name" value="METHYLTRANSF_11 DOMAIN-CONTAINING PROTEIN"/>
    <property type="match status" value="1"/>
</dbReference>
<dbReference type="GeneID" id="97547038"/>
<dbReference type="Pfam" id="PF08241">
    <property type="entry name" value="Methyltransf_11"/>
    <property type="match status" value="1"/>
</dbReference>
<dbReference type="PANTHER" id="PTHR44942:SF4">
    <property type="entry name" value="METHYLTRANSFERASE TYPE 11 DOMAIN-CONTAINING PROTEIN"/>
    <property type="match status" value="1"/>
</dbReference>
<organism evidence="5 6">
    <name type="scientific">Methanospirillum lacunae</name>
    <dbReference type="NCBI Taxonomy" id="668570"/>
    <lineage>
        <taxon>Archaea</taxon>
        <taxon>Methanobacteriati</taxon>
        <taxon>Methanobacteriota</taxon>
        <taxon>Stenosarchaea group</taxon>
        <taxon>Methanomicrobia</taxon>
        <taxon>Methanomicrobiales</taxon>
        <taxon>Methanospirillaceae</taxon>
        <taxon>Methanospirillum</taxon>
    </lineage>
</organism>
<dbReference type="AlphaFoldDB" id="A0A2V2N106"/>
<evidence type="ECO:0000313" key="6">
    <source>
        <dbReference type="Proteomes" id="UP000245657"/>
    </source>
</evidence>